<evidence type="ECO:0000313" key="3">
    <source>
        <dbReference type="Proteomes" id="UP000002973"/>
    </source>
</evidence>
<sequence length="40" mass="4807">MIQLQKHNSPEKWAVSYDCRTIMEAVQLLFLFTLFFTVQE</sequence>
<organism evidence="2 3">
    <name type="scientific">Streptococcus anginosus F0211</name>
    <dbReference type="NCBI Taxonomy" id="706437"/>
    <lineage>
        <taxon>Bacteria</taxon>
        <taxon>Bacillati</taxon>
        <taxon>Bacillota</taxon>
        <taxon>Bacilli</taxon>
        <taxon>Lactobacillales</taxon>
        <taxon>Streptococcaceae</taxon>
        <taxon>Streptococcus</taxon>
        <taxon>Streptococcus anginosus group</taxon>
    </lineage>
</organism>
<comment type="caution">
    <text evidence="2">The sequence shown here is derived from an EMBL/GenBank/DDBJ whole genome shotgun (WGS) entry which is preliminary data.</text>
</comment>
<dbReference type="AlphaFoldDB" id="E6J0R8"/>
<keyword evidence="1" id="KW-1133">Transmembrane helix</keyword>
<evidence type="ECO:0000313" key="2">
    <source>
        <dbReference type="EMBL" id="EFU22526.1"/>
    </source>
</evidence>
<evidence type="ECO:0000256" key="1">
    <source>
        <dbReference type="SAM" id="Phobius"/>
    </source>
</evidence>
<protein>
    <submittedName>
        <fullName evidence="2">Uncharacterized protein</fullName>
    </submittedName>
</protein>
<dbReference type="EMBL" id="AECT01000014">
    <property type="protein sequence ID" value="EFU22526.1"/>
    <property type="molecule type" value="Genomic_DNA"/>
</dbReference>
<keyword evidence="1" id="KW-0472">Membrane</keyword>
<keyword evidence="1" id="KW-0812">Transmembrane</keyword>
<feature type="transmembrane region" description="Helical" evidence="1">
    <location>
        <begin position="21"/>
        <end position="38"/>
    </location>
</feature>
<proteinExistence type="predicted"/>
<name>E6J0R8_STRAP</name>
<accession>E6J0R8</accession>
<reference evidence="2 3" key="1">
    <citation type="submission" date="2010-11" db="EMBL/GenBank/DDBJ databases">
        <authorList>
            <person name="Weinstock G."/>
            <person name="Sodergren E."/>
            <person name="Clifton S."/>
            <person name="Fulton L."/>
            <person name="Fulton B."/>
            <person name="Courtney L."/>
            <person name="Fronick C."/>
            <person name="Harrison M."/>
            <person name="Strong C."/>
            <person name="Farmer C."/>
            <person name="Delahaunty K."/>
            <person name="Markovic C."/>
            <person name="Hall O."/>
            <person name="Minx P."/>
            <person name="Tomlinson C."/>
            <person name="Mitreva M."/>
            <person name="Hou S."/>
            <person name="Chen J."/>
            <person name="Wollam A."/>
            <person name="Pepin K.H."/>
            <person name="Johnson M."/>
            <person name="Bhonagiri V."/>
            <person name="Zhang X."/>
            <person name="Suruliraj S."/>
            <person name="Warren W."/>
            <person name="Chinwalla A."/>
            <person name="Mardis E.R."/>
            <person name="Wilson R.K."/>
        </authorList>
    </citation>
    <scope>NUCLEOTIDE SEQUENCE [LARGE SCALE GENOMIC DNA]</scope>
    <source>
        <strain evidence="2 3">F0211</strain>
    </source>
</reference>
<dbReference type="Proteomes" id="UP000002973">
    <property type="component" value="Unassembled WGS sequence"/>
</dbReference>
<gene>
    <name evidence="2" type="ORF">HMPREF0813_00841</name>
</gene>